<sequence length="88" mass="10227">MLNSVSVLSLAIFNVDYWTVLPNLRGAFTLHVNSFFLHSLKRTQTQHMLTGIYMYAQYIQINAWMSCAICRCVCIHIHTHTHTHVLHI</sequence>
<dbReference type="EMBL" id="GBXM01080195">
    <property type="protein sequence ID" value="JAH28382.1"/>
    <property type="molecule type" value="Transcribed_RNA"/>
</dbReference>
<organism evidence="1">
    <name type="scientific">Anguilla anguilla</name>
    <name type="common">European freshwater eel</name>
    <name type="synonym">Muraena anguilla</name>
    <dbReference type="NCBI Taxonomy" id="7936"/>
    <lineage>
        <taxon>Eukaryota</taxon>
        <taxon>Metazoa</taxon>
        <taxon>Chordata</taxon>
        <taxon>Craniata</taxon>
        <taxon>Vertebrata</taxon>
        <taxon>Euteleostomi</taxon>
        <taxon>Actinopterygii</taxon>
        <taxon>Neopterygii</taxon>
        <taxon>Teleostei</taxon>
        <taxon>Anguilliformes</taxon>
        <taxon>Anguillidae</taxon>
        <taxon>Anguilla</taxon>
    </lineage>
</organism>
<reference evidence="1" key="1">
    <citation type="submission" date="2014-11" db="EMBL/GenBank/DDBJ databases">
        <authorList>
            <person name="Amaro Gonzalez C."/>
        </authorList>
    </citation>
    <scope>NUCLEOTIDE SEQUENCE</scope>
</reference>
<evidence type="ECO:0000313" key="1">
    <source>
        <dbReference type="EMBL" id="JAH28382.1"/>
    </source>
</evidence>
<accession>A0A0E9RHX2</accession>
<name>A0A0E9RHX2_ANGAN</name>
<proteinExistence type="predicted"/>
<reference evidence="1" key="2">
    <citation type="journal article" date="2015" name="Fish Shellfish Immunol.">
        <title>Early steps in the European eel (Anguilla anguilla)-Vibrio vulnificus interaction in the gills: Role of the RtxA13 toxin.</title>
        <authorList>
            <person name="Callol A."/>
            <person name="Pajuelo D."/>
            <person name="Ebbesson L."/>
            <person name="Teles M."/>
            <person name="MacKenzie S."/>
            <person name="Amaro C."/>
        </authorList>
    </citation>
    <scope>NUCLEOTIDE SEQUENCE</scope>
</reference>
<protein>
    <submittedName>
        <fullName evidence="1">Uncharacterized protein</fullName>
    </submittedName>
</protein>
<dbReference type="AlphaFoldDB" id="A0A0E9RHX2"/>